<evidence type="ECO:0000259" key="1">
    <source>
        <dbReference type="SMART" id="SM00382"/>
    </source>
</evidence>
<dbReference type="SMART" id="SM00382">
    <property type="entry name" value="AAA"/>
    <property type="match status" value="1"/>
</dbReference>
<gene>
    <name evidence="2" type="ORF">VB774_23565</name>
</gene>
<dbReference type="InterPro" id="IPR003593">
    <property type="entry name" value="AAA+_ATPase"/>
</dbReference>
<dbReference type="EMBL" id="JAYGIE010000139">
    <property type="protein sequence ID" value="MEA5480624.1"/>
    <property type="molecule type" value="Genomic_DNA"/>
</dbReference>
<keyword evidence="2" id="KW-0547">Nucleotide-binding</keyword>
<reference evidence="2 3" key="1">
    <citation type="submission" date="2023-12" db="EMBL/GenBank/DDBJ databases">
        <title>Baltic Sea Cyanobacteria.</title>
        <authorList>
            <person name="Delbaje E."/>
            <person name="Fewer D.P."/>
            <person name="Shishido T.K."/>
        </authorList>
    </citation>
    <scope>NUCLEOTIDE SEQUENCE [LARGE SCALE GENOMIC DNA]</scope>
    <source>
        <strain evidence="2 3">UHCC 0370</strain>
    </source>
</reference>
<dbReference type="GO" id="GO:0005524">
    <property type="term" value="F:ATP binding"/>
    <property type="evidence" value="ECO:0007669"/>
    <property type="project" value="UniProtKB-KW"/>
</dbReference>
<proteinExistence type="predicted"/>
<dbReference type="InterPro" id="IPR003959">
    <property type="entry name" value="ATPase_AAA_core"/>
</dbReference>
<name>A0ABU5TQR7_9CYAN</name>
<organism evidence="2 3">
    <name type="scientific">Pseudanabaena galeata UHCC 0370</name>
    <dbReference type="NCBI Taxonomy" id="3110310"/>
    <lineage>
        <taxon>Bacteria</taxon>
        <taxon>Bacillati</taxon>
        <taxon>Cyanobacteriota</taxon>
        <taxon>Cyanophyceae</taxon>
        <taxon>Pseudanabaenales</taxon>
        <taxon>Pseudanabaenaceae</taxon>
        <taxon>Pseudanabaena</taxon>
    </lineage>
</organism>
<keyword evidence="3" id="KW-1185">Reference proteome</keyword>
<dbReference type="SUPFAM" id="SSF52540">
    <property type="entry name" value="P-loop containing nucleoside triphosphate hydrolases"/>
    <property type="match status" value="1"/>
</dbReference>
<protein>
    <submittedName>
        <fullName evidence="2">ATP-binding protein</fullName>
    </submittedName>
</protein>
<evidence type="ECO:0000313" key="3">
    <source>
        <dbReference type="Proteomes" id="UP001301388"/>
    </source>
</evidence>
<feature type="domain" description="AAA+ ATPase" evidence="1">
    <location>
        <begin position="307"/>
        <end position="461"/>
    </location>
</feature>
<dbReference type="RefSeq" id="WP_323263580.1">
    <property type="nucleotide sequence ID" value="NZ_JAYGIE010000139.1"/>
</dbReference>
<dbReference type="Pfam" id="PF00004">
    <property type="entry name" value="AAA"/>
    <property type="match status" value="1"/>
</dbReference>
<dbReference type="Proteomes" id="UP001301388">
    <property type="component" value="Unassembled WGS sequence"/>
</dbReference>
<accession>A0ABU5TQR7</accession>
<comment type="caution">
    <text evidence="2">The sequence shown here is derived from an EMBL/GenBank/DDBJ whole genome shotgun (WGS) entry which is preliminary data.</text>
</comment>
<keyword evidence="2" id="KW-0067">ATP-binding</keyword>
<sequence>MTEIASPSSTGGIGDNFESLVGAYYLAALLMQSVSRGQDSGITKEIRFQRLFDGDPLDDLIVISALPVGEAKLALQIKRDLTFGEKSEKFDKVILACWETLKSPHFNLGTDRFGIVLGLYSKNIDEYYQSVLTWARTSANSTDFLKRINQQRLANQTQRSFVKLIRDKLNSCLKSNVSDDDLWNFFRSMVILHFDFQKEGSRDYNYLVEIVSYSLEPNKKTDSSKLISELTNIADRSKYTAGSFNASGVRLELQQKFNLLPSPDCREDLSRLQRETKFALQDIRSDIGGLTLDRAGLVADILEMTKETSVIGLVGSSGSGKSALLKALAESQQGESFVIVLAWDRINSTGWSGFSNHLQLKQSLKDILIAASGSSQPIIFIDGIDRITDNGKCKVINDLLRTLSETPLSKDGSRRWIVIFSAREENLQNLSWIEWGDLGIPKTFPIPELTQPEIQYISDYHPRLKPLLNNEKLTTVAKNFFLLSLLIDPRLDINLATEIAVSRVWWQKSVGSFDGDLTLGTARQQALRKLGNQVVKSLGSRLIVDDTPPEVLISLEFDRILLRDTNRDVYRFSHDLLEDWVTYRVLDQHRERLPMYLQEIGQPLGLLRAVQLLGTFLLETYETDEPWRDLVEEIEEAKELSPKWRQALLTAPLRSPRADELLDKAKLLLIADDAKRLIELMVTLRTVEVLPNFSLPSLPDQVKNQLMPFFMSDPIPRWSVWQPFMGWMLKHLGDLPATIRPEFVKLMEIWQDKSPVGSIYRKNIGEIAFEWLEKEELRRS</sequence>
<dbReference type="InterPro" id="IPR027417">
    <property type="entry name" value="P-loop_NTPase"/>
</dbReference>
<dbReference type="Gene3D" id="3.40.50.300">
    <property type="entry name" value="P-loop containing nucleotide triphosphate hydrolases"/>
    <property type="match status" value="1"/>
</dbReference>
<evidence type="ECO:0000313" key="2">
    <source>
        <dbReference type="EMBL" id="MEA5480624.1"/>
    </source>
</evidence>